<dbReference type="Pfam" id="PF14903">
    <property type="entry name" value="WG_beta_rep"/>
    <property type="match status" value="1"/>
</dbReference>
<dbReference type="OrthoDB" id="6027429at2"/>
<gene>
    <name evidence="1" type="ORF">GCM10007167_11350</name>
</gene>
<dbReference type="EMBL" id="BNCF01000005">
    <property type="protein sequence ID" value="GHE31154.1"/>
    <property type="molecule type" value="Genomic_DNA"/>
</dbReference>
<accession>A0A918YZE3</accession>
<dbReference type="InterPro" id="IPR032774">
    <property type="entry name" value="WG_beta_rep"/>
</dbReference>
<dbReference type="Pfam" id="PF08238">
    <property type="entry name" value="Sel1"/>
    <property type="match status" value="3"/>
</dbReference>
<dbReference type="Gene3D" id="1.25.40.10">
    <property type="entry name" value="Tetratricopeptide repeat domain"/>
    <property type="match status" value="1"/>
</dbReference>
<evidence type="ECO:0008006" key="3">
    <source>
        <dbReference type="Google" id="ProtNLM"/>
    </source>
</evidence>
<dbReference type="PANTHER" id="PTHR43628:SF1">
    <property type="entry name" value="CHITIN SYNTHASE REGULATORY FACTOR 2-RELATED"/>
    <property type="match status" value="1"/>
</dbReference>
<dbReference type="InterPro" id="IPR011990">
    <property type="entry name" value="TPR-like_helical_dom_sf"/>
</dbReference>
<dbReference type="SUPFAM" id="SSF81901">
    <property type="entry name" value="HCP-like"/>
    <property type="match status" value="1"/>
</dbReference>
<evidence type="ECO:0000313" key="1">
    <source>
        <dbReference type="EMBL" id="GHE31154.1"/>
    </source>
</evidence>
<dbReference type="InterPro" id="IPR052945">
    <property type="entry name" value="Mitotic_Regulator"/>
</dbReference>
<name>A0A918YZE3_9GAMM</name>
<dbReference type="PANTHER" id="PTHR43628">
    <property type="entry name" value="ACTIVATOR OF C KINASE PROTEIN 1-RELATED"/>
    <property type="match status" value="1"/>
</dbReference>
<organism evidence="1 2">
    <name type="scientific">Vulcaniibacterium thermophilum</name>
    <dbReference type="NCBI Taxonomy" id="1169913"/>
    <lineage>
        <taxon>Bacteria</taxon>
        <taxon>Pseudomonadati</taxon>
        <taxon>Pseudomonadota</taxon>
        <taxon>Gammaproteobacteria</taxon>
        <taxon>Lysobacterales</taxon>
        <taxon>Lysobacteraceae</taxon>
        <taxon>Vulcaniibacterium</taxon>
    </lineage>
</organism>
<protein>
    <recommendedName>
        <fullName evidence="3">TPR repeat protein</fullName>
    </recommendedName>
</protein>
<dbReference type="AlphaFoldDB" id="A0A918YZE3"/>
<dbReference type="Proteomes" id="UP000636453">
    <property type="component" value="Unassembled WGS sequence"/>
</dbReference>
<dbReference type="SMART" id="SM00671">
    <property type="entry name" value="SEL1"/>
    <property type="match status" value="4"/>
</dbReference>
<keyword evidence="2" id="KW-1185">Reference proteome</keyword>
<evidence type="ECO:0000313" key="2">
    <source>
        <dbReference type="Proteomes" id="UP000636453"/>
    </source>
</evidence>
<reference evidence="1" key="2">
    <citation type="submission" date="2020-09" db="EMBL/GenBank/DDBJ databases">
        <authorList>
            <person name="Sun Q."/>
            <person name="Kim S."/>
        </authorList>
    </citation>
    <scope>NUCLEOTIDE SEQUENCE</scope>
    <source>
        <strain evidence="1">KCTC 32020</strain>
    </source>
</reference>
<reference evidence="1" key="1">
    <citation type="journal article" date="2014" name="Int. J. Syst. Evol. Microbiol.">
        <title>Complete genome sequence of Corynebacterium casei LMG S-19264T (=DSM 44701T), isolated from a smear-ripened cheese.</title>
        <authorList>
            <consortium name="US DOE Joint Genome Institute (JGI-PGF)"/>
            <person name="Walter F."/>
            <person name="Albersmeier A."/>
            <person name="Kalinowski J."/>
            <person name="Ruckert C."/>
        </authorList>
    </citation>
    <scope>NUCLEOTIDE SEQUENCE</scope>
    <source>
        <strain evidence="1">KCTC 32020</strain>
    </source>
</reference>
<comment type="caution">
    <text evidence="1">The sequence shown here is derived from an EMBL/GenBank/DDBJ whole genome shotgun (WGS) entry which is preliminary data.</text>
</comment>
<sequence>MGNRAYLYLGTEENVRHGGGSLFAEANNLFPTLWRVLLAGGGPGAANTDQRVFGDAGTPGLIAKAAPAFARIDAIAAFVRRHPRAARLPWLPMHFDALTACLRERCTTLGATDGTGLHFSADLDELSWLTGEPAHFIDEARADCDALWDALQTAMREDDHAAFDALLELDAYGDGYAGPDAWWWQFGFGGIAHPYFDTDTPREVAFDAFEAVDPFLHEGCEAFRQDGRWGLRRRAEADTGAPAEVLMPAEWDAIESAGNDAPDLLWVRRDRHWGLLRVEHDCAVLLRAPDLDAAWDFRTFDGDRLLAPAAWRGHWGLLGTDGVWHTAPERYVPAIEEMTGFHATVSPALGGGRYGFVDADGWRVPPQFEDAEWDPLTDAWRVVRDGRHGLLHADTQPWIAPAWDALQVLPQGAGVLVQRTGRWGLLDRDGHERIAPRYRTLEPLAPAGQPLRLLARERALGLIDLDGRVQVPFEYDSIEPFPAVRVRSSDDGCPHLLRIGRGRGRKRRYGAWDLRRGAEVVACTHEALCAFVAGRSADGADIVFLAQRPAPDAGGRMRLLGVLDADGRERHPIDFVEIEGQRARNDAALPAIADALAARWREDAPAVAVDAAGQRWRLHRDGRREHPANALEAAALAGDRRAAYQRACLALDAGDAAAAREWCARAAGFAPRTAGLLGRLRGRVDWTPREVADDGLPEAMHRLARLLLDGEGGDPEPAAGRAWLELLLQRARNHRDAHVELADLYDEGIGGPQDLPGALALYRRAALMNDAYAHYRLGWACEHGRGTPRDPEAALVHYCDAARRGETAGAHRAALVLLELAQHAAPDTASPLRREAYEWLRPLADDTGYAWRADVLRRLGELHLGDDPHLRDVHAAERRLREAAELDDAAAIDLLIALHEDATGDRHDPAQAARWRERRRALAD</sequence>
<dbReference type="RefSeq" id="WP_146473068.1">
    <property type="nucleotide sequence ID" value="NZ_BNCF01000005.1"/>
</dbReference>
<proteinExistence type="predicted"/>
<dbReference type="InterPro" id="IPR006597">
    <property type="entry name" value="Sel1-like"/>
</dbReference>